<feature type="region of interest" description="Disordered" evidence="1">
    <location>
        <begin position="64"/>
        <end position="111"/>
    </location>
</feature>
<dbReference type="EMBL" id="JAIWOZ010000001">
    <property type="protein sequence ID" value="KAH6610508.1"/>
    <property type="molecule type" value="Genomic_DNA"/>
</dbReference>
<sequence>MPPSRYPENFDISSASAPDSRAPLGSKTESKGRAIRAPSTSVNNVLQDPVLSTIIKDQHDHDSEWELIPTGNGPGTETGGSQTTTTTNNATDHTAPAVVGGNDASDADSRIHSGLSETGIQALCGTKSDLASKGHTTITAMSAICANLNGMSVSSTNGSYCHGSCYQAGSKNSYSPANAARADFEVSNMASWAEENIDELNQD</sequence>
<name>A0A9P8TZC6_9HYPO</name>
<evidence type="ECO:0000256" key="1">
    <source>
        <dbReference type="SAM" id="MobiDB-lite"/>
    </source>
</evidence>
<gene>
    <name evidence="2" type="ORF">Trco_000528</name>
</gene>
<proteinExistence type="predicted"/>
<organism evidence="2 3">
    <name type="scientific">Trichoderma cornu-damae</name>
    <dbReference type="NCBI Taxonomy" id="654480"/>
    <lineage>
        <taxon>Eukaryota</taxon>
        <taxon>Fungi</taxon>
        <taxon>Dikarya</taxon>
        <taxon>Ascomycota</taxon>
        <taxon>Pezizomycotina</taxon>
        <taxon>Sordariomycetes</taxon>
        <taxon>Hypocreomycetidae</taxon>
        <taxon>Hypocreales</taxon>
        <taxon>Hypocreaceae</taxon>
        <taxon>Trichoderma</taxon>
    </lineage>
</organism>
<dbReference type="AlphaFoldDB" id="A0A9P8TZC6"/>
<comment type="caution">
    <text evidence="2">The sequence shown here is derived from an EMBL/GenBank/DDBJ whole genome shotgun (WGS) entry which is preliminary data.</text>
</comment>
<accession>A0A9P8TZC6</accession>
<feature type="compositionally biased region" description="Low complexity" evidence="1">
    <location>
        <begin position="79"/>
        <end position="94"/>
    </location>
</feature>
<evidence type="ECO:0000313" key="2">
    <source>
        <dbReference type="EMBL" id="KAH6610508.1"/>
    </source>
</evidence>
<dbReference type="Proteomes" id="UP000827724">
    <property type="component" value="Unassembled WGS sequence"/>
</dbReference>
<feature type="region of interest" description="Disordered" evidence="1">
    <location>
        <begin position="1"/>
        <end position="42"/>
    </location>
</feature>
<reference evidence="2" key="1">
    <citation type="submission" date="2021-08" db="EMBL/GenBank/DDBJ databases">
        <title>Chromosome-Level Trichoderma cornu-damae using Hi-C Data.</title>
        <authorList>
            <person name="Kim C.S."/>
        </authorList>
    </citation>
    <scope>NUCLEOTIDE SEQUENCE</scope>
    <source>
        <strain evidence="2">KA19-0412C</strain>
    </source>
</reference>
<keyword evidence="3" id="KW-1185">Reference proteome</keyword>
<protein>
    <submittedName>
        <fullName evidence="2">Uncharacterized protein</fullName>
    </submittedName>
</protein>
<dbReference type="OrthoDB" id="4900356at2759"/>
<evidence type="ECO:0000313" key="3">
    <source>
        <dbReference type="Proteomes" id="UP000827724"/>
    </source>
</evidence>